<evidence type="ECO:0000313" key="2">
    <source>
        <dbReference type="Proteomes" id="UP000553957"/>
    </source>
</evidence>
<dbReference type="Gene3D" id="3.90.245.10">
    <property type="entry name" value="Ribonucleoside hydrolase-like"/>
    <property type="match status" value="1"/>
</dbReference>
<dbReference type="EMBL" id="JACHKF010000001">
    <property type="protein sequence ID" value="MBB6569183.1"/>
    <property type="molecule type" value="Genomic_DNA"/>
</dbReference>
<proteinExistence type="predicted"/>
<gene>
    <name evidence="1" type="ORF">HNR71_004820</name>
</gene>
<dbReference type="SUPFAM" id="SSF53590">
    <property type="entry name" value="Nucleoside hydrolase"/>
    <property type="match status" value="1"/>
</dbReference>
<protein>
    <submittedName>
        <fullName evidence="1">Inosine-uridine nucleoside N-ribohydrolase</fullName>
    </submittedName>
</protein>
<reference evidence="1 2" key="1">
    <citation type="submission" date="2020-08" db="EMBL/GenBank/DDBJ databases">
        <title>Sequencing the genomes of 1000 actinobacteria strains.</title>
        <authorList>
            <person name="Klenk H.-P."/>
        </authorList>
    </citation>
    <scope>NUCLEOTIDE SEQUENCE [LARGE SCALE GENOMIC DNA]</scope>
    <source>
        <strain evidence="1 2">DSM 15626</strain>
    </source>
</reference>
<dbReference type="Proteomes" id="UP000553957">
    <property type="component" value="Unassembled WGS sequence"/>
</dbReference>
<dbReference type="AlphaFoldDB" id="A0A841SIF6"/>
<dbReference type="RefSeq" id="WP_171673434.1">
    <property type="nucleotide sequence ID" value="NZ_JABJRC010000002.1"/>
</dbReference>
<accession>A0A841SIF6</accession>
<organism evidence="1 2">
    <name type="scientific">Kribbella sandramycini</name>
    <dbReference type="NCBI Taxonomy" id="60450"/>
    <lineage>
        <taxon>Bacteria</taxon>
        <taxon>Bacillati</taxon>
        <taxon>Actinomycetota</taxon>
        <taxon>Actinomycetes</taxon>
        <taxon>Propionibacteriales</taxon>
        <taxon>Kribbellaceae</taxon>
        <taxon>Kribbella</taxon>
    </lineage>
</organism>
<evidence type="ECO:0000313" key="1">
    <source>
        <dbReference type="EMBL" id="MBB6569183.1"/>
    </source>
</evidence>
<dbReference type="GO" id="GO:0016799">
    <property type="term" value="F:hydrolase activity, hydrolyzing N-glycosyl compounds"/>
    <property type="evidence" value="ECO:0007669"/>
    <property type="project" value="InterPro"/>
</dbReference>
<comment type="caution">
    <text evidence="1">The sequence shown here is derived from an EMBL/GenBank/DDBJ whole genome shotgun (WGS) entry which is preliminary data.</text>
</comment>
<keyword evidence="1" id="KW-0378">Hydrolase</keyword>
<name>A0A841SIF6_9ACTN</name>
<dbReference type="InterPro" id="IPR036452">
    <property type="entry name" value="Ribo_hydro-like"/>
</dbReference>
<sequence length="95" mass="10077">MPELRLVVTGDEVDGERARFVRYLLGLVGRADVEVVAGADLGNRRLWFVDGVAPARVPRQATDVVGAVEKVCAAVEGPVRWVGIGPLTNLAASPL</sequence>